<organism evidence="1">
    <name type="scientific">Zooxanthella nutricula</name>
    <dbReference type="NCBI Taxonomy" id="1333877"/>
    <lineage>
        <taxon>Eukaryota</taxon>
        <taxon>Sar</taxon>
        <taxon>Alveolata</taxon>
        <taxon>Dinophyceae</taxon>
        <taxon>Peridiniales</taxon>
        <taxon>Peridiniales incertae sedis</taxon>
        <taxon>Zooxanthella</taxon>
    </lineage>
</organism>
<reference evidence="1" key="1">
    <citation type="submission" date="2021-01" db="EMBL/GenBank/DDBJ databases">
        <authorList>
            <person name="Corre E."/>
            <person name="Pelletier E."/>
            <person name="Niang G."/>
            <person name="Scheremetjew M."/>
            <person name="Finn R."/>
            <person name="Kale V."/>
            <person name="Holt S."/>
            <person name="Cochrane G."/>
            <person name="Meng A."/>
            <person name="Brown T."/>
            <person name="Cohen L."/>
        </authorList>
    </citation>
    <scope>NUCLEOTIDE SEQUENCE</scope>
    <source>
        <strain evidence="1">RCC3387</strain>
    </source>
</reference>
<sequence>MKIRLLGITMVLASALAGAICIKLPLQRRADANVKEPIRILVAKGPAPKTHVGQGSNITEAASNAKEHQWRMRLSSEFPYEAVNHMYPVRPITDDKDIPPTRKPAPVALMAKLSLYIERAPVSQAM</sequence>
<gene>
    <name evidence="1" type="ORF">BRAN1462_LOCUS16101</name>
</gene>
<protein>
    <submittedName>
        <fullName evidence="1">Uncharacterized protein</fullName>
    </submittedName>
</protein>
<proteinExistence type="predicted"/>
<dbReference type="AlphaFoldDB" id="A0A7S2NHT1"/>
<accession>A0A7S2NHT1</accession>
<evidence type="ECO:0000313" key="1">
    <source>
        <dbReference type="EMBL" id="CAD9541981.1"/>
    </source>
</evidence>
<dbReference type="EMBL" id="HBGW01025387">
    <property type="protein sequence ID" value="CAD9541981.1"/>
    <property type="molecule type" value="Transcribed_RNA"/>
</dbReference>
<name>A0A7S2NHT1_9DINO</name>